<dbReference type="AlphaFoldDB" id="A0A2W4R2W8"/>
<evidence type="ECO:0000313" key="2">
    <source>
        <dbReference type="EMBL" id="PZN77843.1"/>
    </source>
</evidence>
<reference evidence="2 3" key="1">
    <citation type="journal article" date="2018" name="Aquat. Microb. Ecol.">
        <title>Gammaproteobacterial methanotrophs dominate.</title>
        <authorList>
            <person name="Rissanen A.J."/>
            <person name="Saarenheimo J."/>
            <person name="Tiirola M."/>
            <person name="Peura S."/>
            <person name="Aalto S.L."/>
            <person name="Karvinen A."/>
            <person name="Nykanen H."/>
        </authorList>
    </citation>
    <scope>NUCLEOTIDE SEQUENCE [LARGE SCALE GENOMIC DNA]</scope>
    <source>
        <strain evidence="2">AMbin10</strain>
    </source>
</reference>
<accession>A0A2W4R2W8</accession>
<protein>
    <submittedName>
        <fullName evidence="2">Uncharacterized protein</fullName>
    </submittedName>
</protein>
<dbReference type="Proteomes" id="UP000249396">
    <property type="component" value="Unassembled WGS sequence"/>
</dbReference>
<proteinExistence type="predicted"/>
<evidence type="ECO:0000256" key="1">
    <source>
        <dbReference type="SAM" id="Coils"/>
    </source>
</evidence>
<sequence length="91" mass="10099">MIGWASEAYEYANAAIDAFDMVKSAFSPAKLNQKIVQAEDLNEQLNAQMEDFSAMMKNSVTQTNALSISNALVDFGRLPEWHGSLFENHAN</sequence>
<feature type="coiled-coil region" evidence="1">
    <location>
        <begin position="31"/>
        <end position="58"/>
    </location>
</feature>
<name>A0A2W4R2W8_9GAMM</name>
<gene>
    <name evidence="2" type="ORF">DM484_13940</name>
</gene>
<comment type="caution">
    <text evidence="2">The sequence shown here is derived from an EMBL/GenBank/DDBJ whole genome shotgun (WGS) entry which is preliminary data.</text>
</comment>
<keyword evidence="1" id="KW-0175">Coiled coil</keyword>
<evidence type="ECO:0000313" key="3">
    <source>
        <dbReference type="Proteomes" id="UP000249396"/>
    </source>
</evidence>
<dbReference type="EMBL" id="QJPH01000329">
    <property type="protein sequence ID" value="PZN77843.1"/>
    <property type="molecule type" value="Genomic_DNA"/>
</dbReference>
<organism evidence="2 3">
    <name type="scientific">Candidatus Methylumidiphilus alinenensis</name>
    <dbReference type="NCBI Taxonomy" id="2202197"/>
    <lineage>
        <taxon>Bacteria</taxon>
        <taxon>Pseudomonadati</taxon>
        <taxon>Pseudomonadota</taxon>
        <taxon>Gammaproteobacteria</taxon>
        <taxon>Methylococcales</taxon>
        <taxon>Candidatus Methylumidiphilus</taxon>
    </lineage>
</organism>